<comment type="function">
    <text evidence="1">Catalyzes the cleavage of 5-oxoproline to form L-glutamate coupled to the hydrolysis of ATP to ADP and inorganic phosphate.</text>
</comment>
<dbReference type="CDD" id="cd10787">
    <property type="entry name" value="LamB_YcsF_like"/>
    <property type="match status" value="1"/>
</dbReference>
<dbReference type="RefSeq" id="WP_339404095.1">
    <property type="nucleotide sequence ID" value="NZ_JBBGAZ010000007.1"/>
</dbReference>
<gene>
    <name evidence="1" type="primary">pxpA</name>
    <name evidence="2" type="ORF">WG622_13515</name>
</gene>
<keyword evidence="1" id="KW-0067">ATP-binding</keyword>
<dbReference type="NCBIfam" id="NF003814">
    <property type="entry name" value="PRK05406.1-3"/>
    <property type="match status" value="1"/>
</dbReference>
<evidence type="ECO:0000313" key="2">
    <source>
        <dbReference type="EMBL" id="MEJ5219270.1"/>
    </source>
</evidence>
<dbReference type="PANTHER" id="PTHR30292">
    <property type="entry name" value="UNCHARACTERIZED PROTEIN YBGL-RELATED"/>
    <property type="match status" value="1"/>
</dbReference>
<protein>
    <recommendedName>
        <fullName evidence="1">5-oxoprolinase subunit A</fullName>
        <shortName evidence="1">5-OPase subunit A</shortName>
        <ecNumber evidence="1">3.5.2.9</ecNumber>
    </recommendedName>
    <alternativeName>
        <fullName evidence="1">5-oxoprolinase (ATP-hydrolyzing) subunit A</fullName>
    </alternativeName>
</protein>
<dbReference type="Pfam" id="PF03746">
    <property type="entry name" value="LamB_YcsF"/>
    <property type="match status" value="1"/>
</dbReference>
<name>A0ABU8QIL6_9RHOB</name>
<dbReference type="InterPro" id="IPR011330">
    <property type="entry name" value="Glyco_hydro/deAcase_b/a-brl"/>
</dbReference>
<dbReference type="GO" id="GO:0017168">
    <property type="term" value="F:5-oxoprolinase (ATP-hydrolyzing) activity"/>
    <property type="evidence" value="ECO:0007669"/>
    <property type="project" value="UniProtKB-EC"/>
</dbReference>
<keyword evidence="1 2" id="KW-0378">Hydrolase</keyword>
<comment type="similarity">
    <text evidence="1">Belongs to the LamB/PxpA family.</text>
</comment>
<reference evidence="2 3" key="1">
    <citation type="submission" date="2024-03" db="EMBL/GenBank/DDBJ databases">
        <title>Cognatishimia coralii sp. nov., a marine bacterium isolated from coral surrounding seawater.</title>
        <authorList>
            <person name="Liu X."/>
            <person name="Liu S."/>
            <person name="Sun H."/>
            <person name="Zhang Y."/>
        </authorList>
    </citation>
    <scope>NUCLEOTIDE SEQUENCE [LARGE SCALE GENOMIC DNA]</scope>
    <source>
        <strain evidence="2 3">D5M38</strain>
    </source>
</reference>
<comment type="caution">
    <text evidence="2">The sequence shown here is derived from an EMBL/GenBank/DDBJ whole genome shotgun (WGS) entry which is preliminary data.</text>
</comment>
<comment type="catalytic activity">
    <reaction evidence="1">
        <text>5-oxo-L-proline + ATP + 2 H2O = L-glutamate + ADP + phosphate + H(+)</text>
        <dbReference type="Rhea" id="RHEA:10348"/>
        <dbReference type="ChEBI" id="CHEBI:15377"/>
        <dbReference type="ChEBI" id="CHEBI:15378"/>
        <dbReference type="ChEBI" id="CHEBI:29985"/>
        <dbReference type="ChEBI" id="CHEBI:30616"/>
        <dbReference type="ChEBI" id="CHEBI:43474"/>
        <dbReference type="ChEBI" id="CHEBI:58402"/>
        <dbReference type="ChEBI" id="CHEBI:456216"/>
        <dbReference type="EC" id="3.5.2.9"/>
    </reaction>
</comment>
<proteinExistence type="inferred from homology"/>
<dbReference type="PANTHER" id="PTHR30292:SF0">
    <property type="entry name" value="5-OXOPROLINASE SUBUNIT A"/>
    <property type="match status" value="1"/>
</dbReference>
<dbReference type="HAMAP" id="MF_00691">
    <property type="entry name" value="PxpA"/>
    <property type="match status" value="1"/>
</dbReference>
<dbReference type="EMBL" id="JBBGAZ010000007">
    <property type="protein sequence ID" value="MEJ5219270.1"/>
    <property type="molecule type" value="Genomic_DNA"/>
</dbReference>
<keyword evidence="3" id="KW-1185">Reference proteome</keyword>
<sequence>MAKVDLNADMGESFGPWPMGNDAALLGIVTSANVACGWHAGDADTMAKTMALARDNGVNIGAHPGFADLQGFGRRRIKLSPSELENLVIYQLGAAQATAAALGTSLRHLKLHGALANMCAEDEDMARTAYSAALRVAPEIVIMAIAATAQERAVRALDCNWVGEIFADRAYEDNGLLVDRSKPGAVIHDEQEASERILRMVDEQALISQNGVKIPTQVDTICLHGDGETAVQIAQTLRDNLSNAGVDIQPF</sequence>
<comment type="subunit">
    <text evidence="1">Forms a complex composed of PxpA, PxpB and PxpC.</text>
</comment>
<dbReference type="Gene3D" id="3.20.20.370">
    <property type="entry name" value="Glycoside hydrolase/deacetylase"/>
    <property type="match status" value="1"/>
</dbReference>
<evidence type="ECO:0000313" key="3">
    <source>
        <dbReference type="Proteomes" id="UP001368270"/>
    </source>
</evidence>
<keyword evidence="1" id="KW-0547">Nucleotide-binding</keyword>
<organism evidence="2 3">
    <name type="scientific">Cognatishimia coralii</name>
    <dbReference type="NCBI Taxonomy" id="3083254"/>
    <lineage>
        <taxon>Bacteria</taxon>
        <taxon>Pseudomonadati</taxon>
        <taxon>Pseudomonadota</taxon>
        <taxon>Alphaproteobacteria</taxon>
        <taxon>Rhodobacterales</taxon>
        <taxon>Paracoccaceae</taxon>
        <taxon>Cognatishimia</taxon>
    </lineage>
</organism>
<dbReference type="Proteomes" id="UP001368270">
    <property type="component" value="Unassembled WGS sequence"/>
</dbReference>
<dbReference type="EC" id="3.5.2.9" evidence="1"/>
<dbReference type="NCBIfam" id="NF003816">
    <property type="entry name" value="PRK05406.1-5"/>
    <property type="match status" value="1"/>
</dbReference>
<dbReference type="InterPro" id="IPR005501">
    <property type="entry name" value="LamB/YcsF/PxpA-like"/>
</dbReference>
<accession>A0ABU8QIL6</accession>
<evidence type="ECO:0000256" key="1">
    <source>
        <dbReference type="HAMAP-Rule" id="MF_00691"/>
    </source>
</evidence>
<dbReference type="SUPFAM" id="SSF88713">
    <property type="entry name" value="Glycoside hydrolase/deacetylase"/>
    <property type="match status" value="1"/>
</dbReference>